<dbReference type="GO" id="GO:0005576">
    <property type="term" value="C:extracellular region"/>
    <property type="evidence" value="ECO:0007669"/>
    <property type="project" value="UniProtKB-SubCell"/>
</dbReference>
<feature type="compositionally biased region" description="Low complexity" evidence="4">
    <location>
        <begin position="1711"/>
        <end position="1724"/>
    </location>
</feature>
<accession>A0A939GAC6</accession>
<evidence type="ECO:0000256" key="5">
    <source>
        <dbReference type="SAM" id="SignalP"/>
    </source>
</evidence>
<gene>
    <name evidence="8" type="ORF">J2I48_19600</name>
</gene>
<feature type="domain" description="Bacterial Ig" evidence="7">
    <location>
        <begin position="2562"/>
        <end position="2627"/>
    </location>
</feature>
<comment type="subcellular location">
    <subcellularLocation>
        <location evidence="1">Secreted</location>
    </subcellularLocation>
</comment>
<evidence type="ECO:0000259" key="6">
    <source>
        <dbReference type="Pfam" id="PF17210"/>
    </source>
</evidence>
<dbReference type="Pfam" id="PF17936">
    <property type="entry name" value="Big_6"/>
    <property type="match status" value="8"/>
</dbReference>
<dbReference type="EMBL" id="JAFMYU010000018">
    <property type="protein sequence ID" value="MBO0933225.1"/>
    <property type="molecule type" value="Genomic_DNA"/>
</dbReference>
<proteinExistence type="predicted"/>
<dbReference type="SUPFAM" id="SSF117074">
    <property type="entry name" value="Hypothetical protein PA1324"/>
    <property type="match status" value="1"/>
</dbReference>
<keyword evidence="3 5" id="KW-0732">Signal</keyword>
<dbReference type="Gene3D" id="2.60.40.10">
    <property type="entry name" value="Immunoglobulins"/>
    <property type="match status" value="18"/>
</dbReference>
<dbReference type="InterPro" id="IPR013783">
    <property type="entry name" value="Ig-like_fold"/>
</dbReference>
<feature type="domain" description="Bacterial Ig" evidence="7">
    <location>
        <begin position="1805"/>
        <end position="1868"/>
    </location>
</feature>
<feature type="region of interest" description="Disordered" evidence="4">
    <location>
        <begin position="1704"/>
        <end position="1724"/>
    </location>
</feature>
<evidence type="ECO:0000313" key="9">
    <source>
        <dbReference type="Proteomes" id="UP000664795"/>
    </source>
</evidence>
<name>A0A939GAC6_9BACT</name>
<dbReference type="Pfam" id="PF17210">
    <property type="entry name" value="SdrD_B"/>
    <property type="match status" value="1"/>
</dbReference>
<comment type="caution">
    <text evidence="8">The sequence shown here is derived from an EMBL/GenBank/DDBJ whole genome shotgun (WGS) entry which is preliminary data.</text>
</comment>
<evidence type="ECO:0000313" key="8">
    <source>
        <dbReference type="EMBL" id="MBO0933225.1"/>
    </source>
</evidence>
<feature type="region of interest" description="Disordered" evidence="4">
    <location>
        <begin position="835"/>
        <end position="859"/>
    </location>
</feature>
<protein>
    <submittedName>
        <fullName evidence="8">Uncharacterized protein</fullName>
    </submittedName>
</protein>
<feature type="domain" description="Bacterial Ig" evidence="7">
    <location>
        <begin position="2226"/>
        <end position="2290"/>
    </location>
</feature>
<evidence type="ECO:0000256" key="4">
    <source>
        <dbReference type="SAM" id="MobiDB-lite"/>
    </source>
</evidence>
<evidence type="ECO:0000256" key="2">
    <source>
        <dbReference type="ARBA" id="ARBA00022525"/>
    </source>
</evidence>
<evidence type="ECO:0000256" key="1">
    <source>
        <dbReference type="ARBA" id="ARBA00004613"/>
    </source>
</evidence>
<evidence type="ECO:0000259" key="7">
    <source>
        <dbReference type="Pfam" id="PF17936"/>
    </source>
</evidence>
<reference evidence="8 9" key="1">
    <citation type="submission" date="2021-03" db="EMBL/GenBank/DDBJ databases">
        <title>Fibrella sp. HMF5036 genome sequencing and assembly.</title>
        <authorList>
            <person name="Kang H."/>
            <person name="Kim H."/>
            <person name="Bae S."/>
            <person name="Joh K."/>
        </authorList>
    </citation>
    <scope>NUCLEOTIDE SEQUENCE [LARGE SCALE GENOMIC DNA]</scope>
    <source>
        <strain evidence="8 9">HMF5036</strain>
    </source>
</reference>
<keyword evidence="9" id="KW-1185">Reference proteome</keyword>
<dbReference type="Proteomes" id="UP000664795">
    <property type="component" value="Unassembled WGS sequence"/>
</dbReference>
<feature type="compositionally biased region" description="Polar residues" evidence="4">
    <location>
        <begin position="1625"/>
        <end position="1646"/>
    </location>
</feature>
<dbReference type="InterPro" id="IPR041498">
    <property type="entry name" value="Big_6"/>
</dbReference>
<keyword evidence="2" id="KW-0964">Secreted</keyword>
<sequence length="2910" mass="289424">MNILYTRMRLNPGRFWLLWVLLALAGSGLTTVAQAQCPAIDKATVSGCYYANGQSLATVSVQVSWGSVNAGTGNITVTLFRGATVVGTRIIVPGPITVTYTPTLTGAQTIVSPQVVAFDVPANGAALTLSVARSGCATITNTQPIQAPSGCAPTTCTGNGLGGAVYYDFDANGQRAVSETVGVPNVTVTAYPKAGAPLTTTTDAFGQFNLAVPPTSYPVRLEYTQIPQFLSGGRSGPNGSGSRTTVQFLSAPTCQANLGVLNQNEFCDANPIIMTPCYVNGDPLVAGTAGTDPAMVGLPYNSTGRAPAKTFMVPNSSLGATWATAYNKSTKRLFTSAVVRRHAGLGPLGIGGIYQLDLSNPSAPVTTNFLDVVNDLGINVGSIGSNAARGMVGDKAAKSNDPQAFTAVGKVGIGGMDFSDDNSKLYFTNVFDNTVYEIDMSAYNLGGPKPTAANVKLFPIPDPGCVGGSRRSWALKVSRGYVYAGVVCDASTSTKSNMISYVYQLDPATGAWKQAFSIPMTYPKGWAGGVNITGWFPWSDDFAVYPQPSAGLVLYHQPMLTDIEFDVDGSMVLGYGDRGGMQFSAENYGPTGTTILTTVSGGDMLRAYLSNGTFILENNAKAGPATGYKPNNNQGPGFGEFYNDDLLMTTDPNYLGHAENALGGLALKPGSGEVVATIMDPINLPNATVAGDFVWANGVRRLSNSTGGVNDAFIVYQRYVNGVLTGPGTSGKATGLGDIELACAQAQYIELGNRLWKDANRNGVQDADEQPMAGVQLQLYKGPTLVASTTTNAAGEYYFSTLLGHTILPNTTYNILFGAGQFNSTTQEMTVGGNKYKLTTPDVGQGSNPEQNDSDADPNVLSTALGARPGGVPQIVVTTGDYGFVDHSFDAGVYCSDVAASVSAVAATCNGSTNNNDGKVEIVSATSATHYAVSVGSSFTGVSFTAATPMSGFPVAVISNAPNTGQVYTVRLFNGSDDCVLDVIVNVPQSCTINSCTAVGGTVVYSGSGALCATSNIGSLTVTGSAGNVVRWQTSTTGGASWNDLPNTAGQAYYTFMNAQNGQQYRAVLNTATGCPDVYATPVTLSVSSSACTSGNCDTRTGSLSVTTSGPGAGAGQTSRLVAVDPTGVIRAVSTANGSSLSNVPTGDYLVYQVVFDNAQPPTLTVGTAVSATGGVCVRWSNGVLMKVCSAAPTVTITSPTAGTTLTTTTPAISGTATPNAVVTITGGPGSTGGPVSVTADNNGNWTTTGITFPSGPNTVTAVATTPAGGNSLPASTSFTTAAAPTLVVDPTIPGPPTQPITGTATPGSKVTITDPTGNTLCQTTASSNGTFACTITVPANVTNVIVTACNTAGCTSKTAVVSVVPVPTIAVDPVPTIATVTPTISGTATPGALVAILGPGSTTLCSTTATQTGSYSCTVNVAPGPQTLTAVATNPGGSASATTNSFTAVGSPTLVVDPVGKPGPLTQPLTGTATPGSQVVITDPAGRTLCATTVGSSGTFSCPVSLTAGVNTLTVTACNASGCTSLPVSRTALPVPSIGVDPVPTIATLTPTVSGTATPGALVTILGPNSTTLCSTTATQTGSYSCTVSVSPGPQALTAVATNPGGSASALTNSFTAVGPPSLTVAQPTTPTRLTDPITGTATPGSQIVITDPTGNTVCATTASSSGTFSCGVSLTAGVNNLTVTACNASGCISQPTSRTAVPVPSIGITGPTNTTATTSPTVSGTATPGALVAILGPNSTTLCSTTATQAGTYSCVVNVPGGVNSLTAVASNPGGSASAVTSFTAVGSPSLVVDPLVPGQPTQPVTGTTTPGSQVVITDPTGNTLCQTTASASGTFTCTVTLPTNVTSVVVTACNTAGCTSKTAVMAGVPAPTIAVDPMPTVATLTPTVSGTATPGALVAILGPNSTTLCSTTATQTGSYSCTVSVAPGPQTLTAVASNPGGSASAVTNSFTAVGVPTLVVDLVGKPGPLTQPLTGTATPGSQVVITDPAGRTLCATTVGTSGTFSCPVNLTSGVNNLTVTACNTAGCTSQPISRTALPAPTVAISSPAPGTTTASLTPIFTGTATPGSVVTVVGGPGSTGGPVSVTADPSGNWTATGIRFPAGPATATATAGNPGGSSLPASTSFTASGGAPTLVVNPVPPTGPVTGTATPGSQVVITDPTGNTLCQTTASASGTFSCPATLPTSVTSVVVTACNSSTCTSVTALVGPGLVVAPPVPGPLTQPVTGTATPGAQVVITDPAGNTLCQTTASTSGTFSCPVNLTSGVNNLTVTACNASGCISQPTSRTAVPVPTIAVDPVPAIATVTPTISGTATPGALVAILGPGSTTLCSTTATQTGSYSCTVNVAPGPQTLTAVATNPGGSASATTNSFTAVGSPTLIVDPVGKPGPLTQPLTGTATPGSQVVITDPAGRTLCATTVGSSGTFSCPVSLTAGVNTLTVTACNASGCTSLPVSRTALPVPSIGVDPLPTVATLTPTVSGTATPGALVAILGPNSTTLCSTTATQTGSYSCTVSVAPGPQTLTAVATNPGGSASAVTNSFTAVGSPSLVVDPLVPGQPTQPVTGTTTPGSKVTITDPTGNTLCQTTASASGTFTCTITVPTGATSVVVTACNSTGCTSRTIVVPVTQGTVSLNVKVLLQGALLGVNSGSLMRDDLRTGGYVPLTTPYSATANARFTQAGGGGGETTTPAVLSANAGTPNAIVDWVLVELRSAGNPAQVLATRSGLLQRDGDVVLPADGLSPLSFTGLAGTQYYVAVKHRNHLGAMTATALPLSSIGTTVDFTAMTDAQVYDKPGAVNYDGVEMVTVNGKRALWAGDANADGKVKYVGGGSDNGHVLNDVITAQGAIANPSYNYDFAFGYFFGDLNLNGKAKYQGSVNDPTVVFDNVVVTYPLNMLQLYNYDFMVEQLP</sequence>
<evidence type="ECO:0000256" key="3">
    <source>
        <dbReference type="ARBA" id="ARBA00022729"/>
    </source>
</evidence>
<feature type="domain" description="SD-repeat containing protein B" evidence="6">
    <location>
        <begin position="750"/>
        <end position="820"/>
    </location>
</feature>
<feature type="domain" description="Bacterial Ig" evidence="7">
    <location>
        <begin position="2395"/>
        <end position="2459"/>
    </location>
</feature>
<dbReference type="SUPFAM" id="SSF75011">
    <property type="entry name" value="3-carboxy-cis,cis-mucoante lactonizing enzyme"/>
    <property type="match status" value="1"/>
</dbReference>
<feature type="chain" id="PRO_5036860206" evidence="5">
    <location>
        <begin position="36"/>
        <end position="2910"/>
    </location>
</feature>
<dbReference type="InterPro" id="IPR033764">
    <property type="entry name" value="Sdr_B"/>
</dbReference>
<organism evidence="8 9">
    <name type="scientific">Fibrella aquatilis</name>
    <dbReference type="NCBI Taxonomy" id="2817059"/>
    <lineage>
        <taxon>Bacteria</taxon>
        <taxon>Pseudomonadati</taxon>
        <taxon>Bacteroidota</taxon>
        <taxon>Cytophagia</taxon>
        <taxon>Cytophagales</taxon>
        <taxon>Spirosomataceae</taxon>
        <taxon>Fibrella</taxon>
    </lineage>
</organism>
<feature type="domain" description="Bacterial Ig" evidence="7">
    <location>
        <begin position="1299"/>
        <end position="1364"/>
    </location>
</feature>
<feature type="region of interest" description="Disordered" evidence="4">
    <location>
        <begin position="1622"/>
        <end position="1646"/>
    </location>
</feature>
<feature type="signal peptide" evidence="5">
    <location>
        <begin position="1"/>
        <end position="35"/>
    </location>
</feature>
<dbReference type="RefSeq" id="WP_207337190.1">
    <property type="nucleotide sequence ID" value="NZ_JAFMYU010000018.1"/>
</dbReference>
<feature type="domain" description="Bacterial Ig" evidence="7">
    <location>
        <begin position="1469"/>
        <end position="1533"/>
    </location>
</feature>
<feature type="domain" description="Bacterial Ig" evidence="7">
    <location>
        <begin position="1638"/>
        <end position="1702"/>
    </location>
</feature>
<feature type="domain" description="Bacterial Ig" evidence="7">
    <location>
        <begin position="1975"/>
        <end position="2039"/>
    </location>
</feature>